<dbReference type="CDD" id="cd05992">
    <property type="entry name" value="PB1"/>
    <property type="match status" value="1"/>
</dbReference>
<feature type="coiled-coil region" evidence="1">
    <location>
        <begin position="297"/>
        <end position="331"/>
    </location>
</feature>
<dbReference type="Pfam" id="PF24932">
    <property type="entry name" value="UBA_NBR1_C"/>
    <property type="match status" value="1"/>
</dbReference>
<dbReference type="EMBL" id="JAPDFW010000053">
    <property type="protein sequence ID" value="KAJ5078483.1"/>
    <property type="molecule type" value="Genomic_DNA"/>
</dbReference>
<dbReference type="Pfam" id="PF00564">
    <property type="entry name" value="PB1"/>
    <property type="match status" value="1"/>
</dbReference>
<evidence type="ECO:0000259" key="3">
    <source>
        <dbReference type="PROSITE" id="PS51745"/>
    </source>
</evidence>
<evidence type="ECO:0000256" key="1">
    <source>
        <dbReference type="SAM" id="Coils"/>
    </source>
</evidence>
<proteinExistence type="predicted"/>
<evidence type="ECO:0000313" key="4">
    <source>
        <dbReference type="EMBL" id="KAJ5078483.1"/>
    </source>
</evidence>
<organism evidence="4 5">
    <name type="scientific">Anaeramoeba ignava</name>
    <name type="common">Anaerobic marine amoeba</name>
    <dbReference type="NCBI Taxonomy" id="1746090"/>
    <lineage>
        <taxon>Eukaryota</taxon>
        <taxon>Metamonada</taxon>
        <taxon>Anaeramoebidae</taxon>
        <taxon>Anaeramoeba</taxon>
    </lineage>
</organism>
<name>A0A9Q0LT22_ANAIG</name>
<accession>A0A9Q0LT22</accession>
<evidence type="ECO:0000259" key="2">
    <source>
        <dbReference type="PROSITE" id="PS50030"/>
    </source>
</evidence>
<comment type="caution">
    <text evidence="4">The sequence shown here is derived from an EMBL/GenBank/DDBJ whole genome shotgun (WGS) entry which is preliminary data.</text>
</comment>
<sequence>MQKNNPFWIKFFFQNQIKRTKINTDFSFENLQKTISNTFQINPINYSLEFLDEEEDWIKISTEQEFYSAIQILNQNNIQIMKLKIQHENNSLKTNNSSKTQNIDHFLINFFNSLNSPFFLNLFNHFIQQFFPIIQFKFQHENLLEKMEKIILENSTSKSIENHLIIEIIKWFWTELSNCFDFKLNQIDSQKENFQKENILLNSLINFNPSLFNNEILQEKKTVPKINQIEKEFENKEQVIFQENQLEESKINPNDNFFLNLKENPQNDPKIFESQELLHFDQQIHSNLPKKLTKKEDDELFQIEEKEENELENLNEKISKKEKKAKINFEKKKFQFQQQINKLNQMGFHDRRLNYEVLKRNEGDIYRSIEELMSQ</sequence>
<dbReference type="PROSITE" id="PS50030">
    <property type="entry name" value="UBA"/>
    <property type="match status" value="1"/>
</dbReference>
<keyword evidence="1" id="KW-0175">Coiled coil</keyword>
<evidence type="ECO:0000313" key="5">
    <source>
        <dbReference type="Proteomes" id="UP001149090"/>
    </source>
</evidence>
<dbReference type="InterPro" id="IPR056893">
    <property type="entry name" value="UBA_Nbr1_C"/>
</dbReference>
<feature type="domain" description="UBA" evidence="2">
    <location>
        <begin position="335"/>
        <end position="375"/>
    </location>
</feature>
<dbReference type="PROSITE" id="PS51745">
    <property type="entry name" value="PB1"/>
    <property type="match status" value="1"/>
</dbReference>
<dbReference type="Gene3D" id="1.10.8.10">
    <property type="entry name" value="DNA helicase RuvA subunit, C-terminal domain"/>
    <property type="match status" value="1"/>
</dbReference>
<dbReference type="Gene3D" id="3.10.20.90">
    <property type="entry name" value="Phosphatidylinositol 3-kinase Catalytic Subunit, Chain A, domain 1"/>
    <property type="match status" value="1"/>
</dbReference>
<dbReference type="SUPFAM" id="SSF54277">
    <property type="entry name" value="CAD &amp; PB1 domains"/>
    <property type="match status" value="1"/>
</dbReference>
<dbReference type="SMART" id="SM00666">
    <property type="entry name" value="PB1"/>
    <property type="match status" value="1"/>
</dbReference>
<dbReference type="InterPro" id="IPR009060">
    <property type="entry name" value="UBA-like_sf"/>
</dbReference>
<protein>
    <submittedName>
        <fullName evidence="4">Protein nlp4</fullName>
    </submittedName>
</protein>
<dbReference type="Proteomes" id="UP001149090">
    <property type="component" value="Unassembled WGS sequence"/>
</dbReference>
<dbReference type="InterPro" id="IPR000270">
    <property type="entry name" value="PB1_dom"/>
</dbReference>
<keyword evidence="5" id="KW-1185">Reference proteome</keyword>
<dbReference type="AlphaFoldDB" id="A0A9Q0LT22"/>
<dbReference type="InterPro" id="IPR053793">
    <property type="entry name" value="PB1-like"/>
</dbReference>
<dbReference type="InterPro" id="IPR015940">
    <property type="entry name" value="UBA"/>
</dbReference>
<reference evidence="4" key="1">
    <citation type="submission" date="2022-10" db="EMBL/GenBank/DDBJ databases">
        <title>Novel sulphate-reducing endosymbionts in the free-living metamonad Anaeramoeba.</title>
        <authorList>
            <person name="Jerlstrom-Hultqvist J."/>
            <person name="Cepicka I."/>
            <person name="Gallot-Lavallee L."/>
            <person name="Salas-Leiva D."/>
            <person name="Curtis B.A."/>
            <person name="Zahonova K."/>
            <person name="Pipaliya S."/>
            <person name="Dacks J."/>
            <person name="Roger A.J."/>
        </authorList>
    </citation>
    <scope>NUCLEOTIDE SEQUENCE</scope>
    <source>
        <strain evidence="4">BMAN</strain>
    </source>
</reference>
<dbReference type="SUPFAM" id="SSF46934">
    <property type="entry name" value="UBA-like"/>
    <property type="match status" value="1"/>
</dbReference>
<feature type="domain" description="PB1" evidence="3">
    <location>
        <begin position="6"/>
        <end position="83"/>
    </location>
</feature>
<gene>
    <name evidence="4" type="ORF">M0811_04808</name>
</gene>